<accession>A0ABU0IKM6</accession>
<dbReference type="PANTHER" id="PTHR43433:SF5">
    <property type="entry name" value="AB HYDROLASE-1 DOMAIN-CONTAINING PROTEIN"/>
    <property type="match status" value="1"/>
</dbReference>
<reference evidence="2 3" key="1">
    <citation type="submission" date="2023-07" db="EMBL/GenBank/DDBJ databases">
        <title>Genomic Encyclopedia of Type Strains, Phase IV (KMG-IV): sequencing the most valuable type-strain genomes for metagenomic binning, comparative biology and taxonomic classification.</title>
        <authorList>
            <person name="Goeker M."/>
        </authorList>
    </citation>
    <scope>NUCLEOTIDE SEQUENCE [LARGE SCALE GENOMIC DNA]</scope>
    <source>
        <strain evidence="2 3">DSM 18695</strain>
    </source>
</reference>
<dbReference type="PANTHER" id="PTHR43433">
    <property type="entry name" value="HYDROLASE, ALPHA/BETA FOLD FAMILY PROTEIN"/>
    <property type="match status" value="1"/>
</dbReference>
<feature type="domain" description="AB hydrolase-1" evidence="1">
    <location>
        <begin position="27"/>
        <end position="249"/>
    </location>
</feature>
<keyword evidence="3" id="KW-1185">Reference proteome</keyword>
<dbReference type="InterPro" id="IPR050471">
    <property type="entry name" value="AB_hydrolase"/>
</dbReference>
<sequence length="264" mass="28716">MSLHRVNGLNLWIEQAGSGPPLLAIMGSGGDLRRKPNIFDAPLTKTNTVASYDQRGLGQSDKPPGPYSMAQYADDAAGVRDALGWDRAAVMGISFGGMVALQMAVRHPGRIRRLVLCCTSPGGAGGASYPLHEVQDLPPAERTRFMTPISDTRHDAAWQAAHPQVMEGLIAMAQNDPYADDPGRAMGARLQLEARRLHDVWDRLGEISAPTLICGGRYDGIALPETQERMAERIPGARLEMFEGGHLFMVQDRRAYQVIGEFLA</sequence>
<evidence type="ECO:0000313" key="2">
    <source>
        <dbReference type="EMBL" id="MDQ0462547.1"/>
    </source>
</evidence>
<evidence type="ECO:0000259" key="1">
    <source>
        <dbReference type="Pfam" id="PF00561"/>
    </source>
</evidence>
<dbReference type="Proteomes" id="UP001228905">
    <property type="component" value="Unassembled WGS sequence"/>
</dbReference>
<proteinExistence type="predicted"/>
<organism evidence="2 3">
    <name type="scientific">Caulobacter ginsengisoli</name>
    <dbReference type="NCBI Taxonomy" id="400775"/>
    <lineage>
        <taxon>Bacteria</taxon>
        <taxon>Pseudomonadati</taxon>
        <taxon>Pseudomonadota</taxon>
        <taxon>Alphaproteobacteria</taxon>
        <taxon>Caulobacterales</taxon>
        <taxon>Caulobacteraceae</taxon>
        <taxon>Caulobacter</taxon>
    </lineage>
</organism>
<dbReference type="SUPFAM" id="SSF53474">
    <property type="entry name" value="alpha/beta-Hydrolases"/>
    <property type="match status" value="1"/>
</dbReference>
<keyword evidence="2" id="KW-0378">Hydrolase</keyword>
<protein>
    <submittedName>
        <fullName evidence="2">3-oxoadipate enol-lactonase</fullName>
        <ecNumber evidence="2">3.1.1.24</ecNumber>
    </submittedName>
</protein>
<dbReference type="RefSeq" id="WP_307344988.1">
    <property type="nucleotide sequence ID" value="NZ_JAUSVS010000001.1"/>
</dbReference>
<dbReference type="EMBL" id="JAUSVS010000001">
    <property type="protein sequence ID" value="MDQ0462547.1"/>
    <property type="molecule type" value="Genomic_DNA"/>
</dbReference>
<comment type="caution">
    <text evidence="2">The sequence shown here is derived from an EMBL/GenBank/DDBJ whole genome shotgun (WGS) entry which is preliminary data.</text>
</comment>
<evidence type="ECO:0000313" key="3">
    <source>
        <dbReference type="Proteomes" id="UP001228905"/>
    </source>
</evidence>
<name>A0ABU0IKM6_9CAUL</name>
<dbReference type="Pfam" id="PF00561">
    <property type="entry name" value="Abhydrolase_1"/>
    <property type="match status" value="1"/>
</dbReference>
<dbReference type="InterPro" id="IPR029058">
    <property type="entry name" value="AB_hydrolase_fold"/>
</dbReference>
<dbReference type="EC" id="3.1.1.24" evidence="2"/>
<dbReference type="Gene3D" id="3.40.50.1820">
    <property type="entry name" value="alpha/beta hydrolase"/>
    <property type="match status" value="1"/>
</dbReference>
<gene>
    <name evidence="2" type="ORF">QO010_000295</name>
</gene>
<dbReference type="GO" id="GO:0047570">
    <property type="term" value="F:3-oxoadipate enol-lactonase activity"/>
    <property type="evidence" value="ECO:0007669"/>
    <property type="project" value="UniProtKB-EC"/>
</dbReference>
<dbReference type="InterPro" id="IPR000073">
    <property type="entry name" value="AB_hydrolase_1"/>
</dbReference>
<dbReference type="PRINTS" id="PR00111">
    <property type="entry name" value="ABHYDROLASE"/>
</dbReference>